<dbReference type="Pfam" id="PF08305">
    <property type="entry name" value="NPCBM"/>
    <property type="match status" value="2"/>
</dbReference>
<dbReference type="NCBIfam" id="TIGR02604">
    <property type="entry name" value="Piru_Ver_Nterm"/>
    <property type="match status" value="1"/>
</dbReference>
<dbReference type="SUPFAM" id="SSF46626">
    <property type="entry name" value="Cytochrome c"/>
    <property type="match status" value="1"/>
</dbReference>
<dbReference type="InterPro" id="IPR013428">
    <property type="entry name" value="Membrane-bound_put_N"/>
</dbReference>
<dbReference type="Gene3D" id="2.60.120.560">
    <property type="entry name" value="Exo-inulinase, domain 1"/>
    <property type="match status" value="1"/>
</dbReference>
<evidence type="ECO:0000313" key="9">
    <source>
        <dbReference type="Proteomes" id="UP000315724"/>
    </source>
</evidence>
<dbReference type="KEGG" id="tpol:Mal48_27910"/>
<protein>
    <submittedName>
        <fullName evidence="8">NPCBM/NEW2 domain protein</fullName>
    </submittedName>
</protein>
<evidence type="ECO:0000256" key="6">
    <source>
        <dbReference type="SAM" id="SignalP"/>
    </source>
</evidence>
<dbReference type="PANTHER" id="PTHR33546">
    <property type="entry name" value="LARGE, MULTIFUNCTIONAL SECRETED PROTEIN-RELATED"/>
    <property type="match status" value="1"/>
</dbReference>
<keyword evidence="1 4" id="KW-0349">Heme</keyword>
<keyword evidence="6" id="KW-0732">Signal</keyword>
<keyword evidence="2 4" id="KW-0479">Metal-binding</keyword>
<dbReference type="SUPFAM" id="SSF52317">
    <property type="entry name" value="Class I glutamine amidotransferase-like"/>
    <property type="match status" value="1"/>
</dbReference>
<dbReference type="SUPFAM" id="SSF48371">
    <property type="entry name" value="ARM repeat"/>
    <property type="match status" value="1"/>
</dbReference>
<dbReference type="GO" id="GO:0020037">
    <property type="term" value="F:heme binding"/>
    <property type="evidence" value="ECO:0007669"/>
    <property type="project" value="InterPro"/>
</dbReference>
<dbReference type="InterPro" id="IPR013222">
    <property type="entry name" value="Glyco_hyd_98_carb-bd"/>
</dbReference>
<dbReference type="InterPro" id="IPR029010">
    <property type="entry name" value="ThuA-like"/>
</dbReference>
<feature type="compositionally biased region" description="Basic and acidic residues" evidence="5">
    <location>
        <begin position="407"/>
        <end position="419"/>
    </location>
</feature>
<feature type="chain" id="PRO_5021835794" evidence="6">
    <location>
        <begin position="22"/>
        <end position="1729"/>
    </location>
</feature>
<dbReference type="Pfam" id="PF23500">
    <property type="entry name" value="DUF7133"/>
    <property type="match status" value="1"/>
</dbReference>
<dbReference type="InterPro" id="IPR011042">
    <property type="entry name" value="6-blade_b-propeller_TolB-like"/>
</dbReference>
<dbReference type="Gene3D" id="2.60.120.1060">
    <property type="entry name" value="NPCBM/NEW2 domain"/>
    <property type="match status" value="2"/>
</dbReference>
<feature type="region of interest" description="Disordered" evidence="5">
    <location>
        <begin position="485"/>
        <end position="551"/>
    </location>
</feature>
<dbReference type="SUPFAM" id="SSF49785">
    <property type="entry name" value="Galactose-binding domain-like"/>
    <property type="match status" value="2"/>
</dbReference>
<keyword evidence="3 4" id="KW-0408">Iron</keyword>
<dbReference type="Pfam" id="PF06439">
    <property type="entry name" value="3keto-disac_hyd"/>
    <property type="match status" value="1"/>
</dbReference>
<organism evidence="8 9">
    <name type="scientific">Thalassoglobus polymorphus</name>
    <dbReference type="NCBI Taxonomy" id="2527994"/>
    <lineage>
        <taxon>Bacteria</taxon>
        <taxon>Pseudomonadati</taxon>
        <taxon>Planctomycetota</taxon>
        <taxon>Planctomycetia</taxon>
        <taxon>Planctomycetales</taxon>
        <taxon>Planctomycetaceae</taxon>
        <taxon>Thalassoglobus</taxon>
    </lineage>
</organism>
<dbReference type="InterPro" id="IPR016024">
    <property type="entry name" value="ARM-type_fold"/>
</dbReference>
<gene>
    <name evidence="8" type="ORF">Mal48_27910</name>
</gene>
<dbReference type="SUPFAM" id="SSF50952">
    <property type="entry name" value="Soluble quinoprotein glucose dehydrogenase"/>
    <property type="match status" value="1"/>
</dbReference>
<dbReference type="InterPro" id="IPR011041">
    <property type="entry name" value="Quinoprot_gluc/sorb_DH_b-prop"/>
</dbReference>
<reference evidence="8 9" key="1">
    <citation type="submission" date="2019-02" db="EMBL/GenBank/DDBJ databases">
        <title>Deep-cultivation of Planctomycetes and their phenomic and genomic characterization uncovers novel biology.</title>
        <authorList>
            <person name="Wiegand S."/>
            <person name="Jogler M."/>
            <person name="Boedeker C."/>
            <person name="Pinto D."/>
            <person name="Vollmers J."/>
            <person name="Rivas-Marin E."/>
            <person name="Kohn T."/>
            <person name="Peeters S.H."/>
            <person name="Heuer A."/>
            <person name="Rast P."/>
            <person name="Oberbeckmann S."/>
            <person name="Bunk B."/>
            <person name="Jeske O."/>
            <person name="Meyerdierks A."/>
            <person name="Storesund J.E."/>
            <person name="Kallscheuer N."/>
            <person name="Luecker S."/>
            <person name="Lage O.M."/>
            <person name="Pohl T."/>
            <person name="Merkel B.J."/>
            <person name="Hornburger P."/>
            <person name="Mueller R.-W."/>
            <person name="Bruemmer F."/>
            <person name="Labrenz M."/>
            <person name="Spormann A.M."/>
            <person name="Op den Camp H."/>
            <person name="Overmann J."/>
            <person name="Amann R."/>
            <person name="Jetten M.S.M."/>
            <person name="Mascher T."/>
            <person name="Medema M.H."/>
            <person name="Devos D.P."/>
            <person name="Kaster A.-K."/>
            <person name="Ovreas L."/>
            <person name="Rohde M."/>
            <person name="Galperin M.Y."/>
            <person name="Jogler C."/>
        </authorList>
    </citation>
    <scope>NUCLEOTIDE SEQUENCE [LARGE SCALE GENOMIC DNA]</scope>
    <source>
        <strain evidence="8 9">Mal48</strain>
    </source>
</reference>
<dbReference type="PROSITE" id="PS51007">
    <property type="entry name" value="CYTC"/>
    <property type="match status" value="1"/>
</dbReference>
<dbReference type="EMBL" id="CP036267">
    <property type="protein sequence ID" value="QDT33538.1"/>
    <property type="molecule type" value="Genomic_DNA"/>
</dbReference>
<evidence type="ECO:0000313" key="8">
    <source>
        <dbReference type="EMBL" id="QDT33538.1"/>
    </source>
</evidence>
<feature type="compositionally biased region" description="Low complexity" evidence="5">
    <location>
        <begin position="516"/>
        <end position="528"/>
    </location>
</feature>
<keyword evidence="9" id="KW-1185">Reference proteome</keyword>
<dbReference type="InterPro" id="IPR029062">
    <property type="entry name" value="Class_I_gatase-like"/>
</dbReference>
<dbReference type="InterPro" id="IPR009056">
    <property type="entry name" value="Cyt_c-like_dom"/>
</dbReference>
<dbReference type="InterPro" id="IPR011989">
    <property type="entry name" value="ARM-like"/>
</dbReference>
<dbReference type="InterPro" id="IPR010496">
    <property type="entry name" value="AL/BT2_dom"/>
</dbReference>
<evidence type="ECO:0000256" key="5">
    <source>
        <dbReference type="SAM" id="MobiDB-lite"/>
    </source>
</evidence>
<feature type="signal peptide" evidence="6">
    <location>
        <begin position="1"/>
        <end position="21"/>
    </location>
</feature>
<dbReference type="Gene3D" id="1.25.10.10">
    <property type="entry name" value="Leucine-rich Repeat Variant"/>
    <property type="match status" value="1"/>
</dbReference>
<evidence type="ECO:0000256" key="2">
    <source>
        <dbReference type="ARBA" id="ARBA00022723"/>
    </source>
</evidence>
<dbReference type="Gene3D" id="3.40.50.880">
    <property type="match status" value="1"/>
</dbReference>
<proteinExistence type="predicted"/>
<dbReference type="Gene3D" id="1.10.760.10">
    <property type="entry name" value="Cytochrome c-like domain"/>
    <property type="match status" value="1"/>
</dbReference>
<evidence type="ECO:0000259" key="7">
    <source>
        <dbReference type="PROSITE" id="PS51007"/>
    </source>
</evidence>
<dbReference type="GO" id="GO:0046872">
    <property type="term" value="F:metal ion binding"/>
    <property type="evidence" value="ECO:0007669"/>
    <property type="project" value="UniProtKB-KW"/>
</dbReference>
<evidence type="ECO:0000256" key="3">
    <source>
        <dbReference type="ARBA" id="ARBA00023004"/>
    </source>
</evidence>
<dbReference type="RefSeq" id="WP_231739550.1">
    <property type="nucleotide sequence ID" value="NZ_CP036267.1"/>
</dbReference>
<accession>A0A517QPG4</accession>
<evidence type="ECO:0000256" key="4">
    <source>
        <dbReference type="PROSITE-ProRule" id="PRU00433"/>
    </source>
</evidence>
<dbReference type="NCBIfam" id="TIGR02603">
    <property type="entry name" value="CxxCH_TIGR02603"/>
    <property type="match status" value="1"/>
</dbReference>
<feature type="region of interest" description="Disordered" evidence="5">
    <location>
        <begin position="404"/>
        <end position="423"/>
    </location>
</feature>
<dbReference type="GO" id="GO:0016787">
    <property type="term" value="F:hydrolase activity"/>
    <property type="evidence" value="ECO:0007669"/>
    <property type="project" value="InterPro"/>
</dbReference>
<sequence length="1729" mass="189801" precursor="true">MIRTLFLSLVMTGLLWGTTHAQEEGFRPIFDGESLAGWKGEEGRWVVKDGAIVGETTPETPLDHNTFLVWDQGEVDDFELRLQFRISGSDKANSGIQFRGSQREDGHVIGYQADIDIAGAWIGSLYDEATGRGPLAKRGNKSVIGEDGKPQPEQVADPAELFKKIDLDGWNEYSITARGNHITLKINGDVTAEVLDNDPNGLDRSGILALQLHTGPPMKIEFKNIRLKRFPLKDGWKKVVFVAGTPSHGYFSHEHNAGCKLLAKKLTESGQKIISTVYTNGWPKDPTAFDNADTVVSYCDGGGRHYLNNNLEQFQHLVDERGVGLVCLHYAVETVTGDPGNSFLKWIGGFFEVDWSVNPHWVAKFDKLPDHPITNGVEPFEIRDEWYYHMRFVSDMKGVTPILSDLPPRESLNRPDGHHSGNPHVRAAVMERKEPQHVAWAYDRPDGKGRGFGFTGGHFHKNWANDSFRKVVLNAILWTANADVPEEGVNSPTPTQEELEANQDFPKPGAKKKSANSKTTNSNKSKSAPADKLSGTGTKPVASSKILTSKTPGHAETIEADITGAKKLFLVVTDGGNGFSCDWADWAEPRLTHPNKSKQARAESDKNVEVAADDEVAMDLTTLKWASAVSDWGKVQVGKNAGGGALKINGKAVSTGIGVHANSIIEYNLPEGHKFTKFKSRVGLDNGGTDQAGGASSSVQFHVFTERPSKSFLAQVSGGGTSVAAASHESGDAVEQLKVHDQLEATLFASEPMMSNPASIDIDHLGRVWVCEAINYRAFRNKDIIGDRPEGDRILVLEDTNGDAKADKSTVFYQGHDVDSAHGILILPTTNGKGLRALVSALDSVFFLIDDDGDLKSDRKEILFTGISGAQHDHGIHAFHFGPDGKLYFNFGNAGKQIKDKEGKPIIDLAGNEVNDSRKPYQEGMVFRCNLDGSEFETLGWNFRNNWEVCVDSFGTMWQSDNDDDGNRGVRINYVMEYGNYGYKDEFTGAGWKEPRTGWEEEIPLRHWHLNDPGVVPNLLQTGQGAPTGICLYEGELLPEIFHGQPIHCDAGPNICRAYITKRDGAGYTAEAVDILDGASNKWFRPSDVCVAPDGSILVADWYDPGVGGHRMQDAKRGRIFRVVPKGKDLANKYSSSKIDVSTPEGAVIALSSPNMSRRYLGWTALMEMGQDALPALKVMLESDKPYLRARALWAIGKLNINTDERLAFILAAMNDNENLDQQITAARLARQLLSEIPVDQYTGKVTIDELNLALAREVLISMRAAELPDEPELWAKLASKYDGKDRWYLEALGIAANGQWDECLSKWLDNGGDPTSPAGREIVWRSRASRTPELLADLITNPNTPTGDLPRLFRSLDFQNSVAKQDVVLDLAFKEISGVDAKDIAFIHAEALNRLKGFDLESKPKYMAALKTTLDANEGTTQFIQLVDKFNVTDRYPALLKIALANPNSQIAVEAVTTLYNKKQHKLIRESLASDNREVVEKTLAALSTAASGHSNGPLLEVVKDGSRPIWARRGAVKALGASLPGAKALLKMAQENEYSPQIKDAVAVTLNGSRWKIINEPASKLFPPPPGKENKPIPAISQLIEMKGNSSNGRVIFNTTGTCNKCHKVNGIGQEVGPDLSEIGKKLSRPALFESILYPSAGISHNYENWLVVTDEGLSFSGLLVSETDEEIKIKDEKGIVRTIKTSAVEAKKKQDISLMPADLQKLITVQELVDTVEYLQSLKEKQ</sequence>
<dbReference type="InterPro" id="IPR038637">
    <property type="entry name" value="NPCBM_sf"/>
</dbReference>
<feature type="domain" description="Cytochrome c" evidence="7">
    <location>
        <begin position="1590"/>
        <end position="1726"/>
    </location>
</feature>
<dbReference type="GO" id="GO:0009055">
    <property type="term" value="F:electron transfer activity"/>
    <property type="evidence" value="ECO:0007669"/>
    <property type="project" value="InterPro"/>
</dbReference>
<dbReference type="SMART" id="SM00776">
    <property type="entry name" value="NPCBM"/>
    <property type="match status" value="1"/>
</dbReference>
<dbReference type="Gene3D" id="2.120.10.30">
    <property type="entry name" value="TolB, C-terminal domain"/>
    <property type="match status" value="1"/>
</dbReference>
<dbReference type="PANTHER" id="PTHR33546:SF1">
    <property type="entry name" value="LARGE, MULTIFUNCTIONAL SECRETED PROTEIN"/>
    <property type="match status" value="1"/>
</dbReference>
<dbReference type="InterPro" id="IPR008979">
    <property type="entry name" value="Galactose-bd-like_sf"/>
</dbReference>
<dbReference type="InterPro" id="IPR013427">
    <property type="entry name" value="Haem-bd_dom_put"/>
</dbReference>
<name>A0A517QPG4_9PLAN</name>
<dbReference type="Pfam" id="PF06283">
    <property type="entry name" value="ThuA"/>
    <property type="match status" value="1"/>
</dbReference>
<evidence type="ECO:0000256" key="1">
    <source>
        <dbReference type="ARBA" id="ARBA00022617"/>
    </source>
</evidence>
<dbReference type="Proteomes" id="UP000315724">
    <property type="component" value="Chromosome"/>
</dbReference>
<dbReference type="InterPro" id="IPR036909">
    <property type="entry name" value="Cyt_c-like_dom_sf"/>
</dbReference>
<dbReference type="InterPro" id="IPR055557">
    <property type="entry name" value="DUF7133"/>
</dbReference>